<evidence type="ECO:0000256" key="1">
    <source>
        <dbReference type="SAM" id="MobiDB-lite"/>
    </source>
</evidence>
<sequence>MYVIPVCCSTVYKVAERLACSPPTKSNRVQPPAGSIPDFHIRKSCRTMPLVGGYFRGIFRPPPLIPGAAPYSPQSPVIGSQESPKSLHSRPKLISKALNQLVTSRSRRAGLCSVYTRSLRACRHVTRCALPPPPQHPVLVMALTWRRVPVETRRVTSHYRPATITVYAYLNTLQESIGLCIAEMFCDAEILFKQEGIPRQYHHDLTAYVDATQITKWTGRTGLSLRRIARLTSHADKTIARSWRRYRGRDAHTKYNQFAVTSNILEALLKFYFQDIPQPLDSKSVTATKEKRRIARHARSASPAITADIQRAGMPNLQHPASAGPVADGWRTTCTQTVATTARNTADCNGAVTERRGSPQNGSGQSSVTSPIFVSTAAFFNGGNALGGETNRLFARHTSGLPGAAVSGSGSYDVRSTSPGNPTIRSRAPATDVPAIFLEAVDTVLWPASPSDISTIENMWNDIGDLPRLRPYRKICSNCERMSNTHGIDYRMAPLKLYAVTSGGMCLRTWRLDSILMEQRRNGGGAGKQDIPEKSRRQAASSGTIPTCENTDLYLDVRLDLRHAGNTTARGGVTMWCAAQCVCSLTPESQSRQSRHDKHDTNTGVDCVILWEMLQCCIGVDCETGTIARCRRLNTLRLQRLEPHQLVHLVRPVHAEVSLRTRRSAILKYFLCFTKCRLCYINFRDFWLRGCITPLRDLALFCRALVGARKHRAKGLPTLLHNEQKLDFTVLYILEPVSFLHWLLRTCEVILFLIGLLVTGLHKCEVFIYWRKITQGLSNKVWFNETCTAKSLVIRELQDLNAGNAISGRRVALTCHCSRNRSAHRSNDPETMQGVIVAMFTATFSTTVYPHVTGLSLRGVVFPAQPLATKLSQQLADGETSWAAGSA</sequence>
<evidence type="ECO:0000313" key="2">
    <source>
        <dbReference type="EMBL" id="KAJ8892200.1"/>
    </source>
</evidence>
<dbReference type="EMBL" id="JARBHB010000002">
    <property type="protein sequence ID" value="KAJ8892200.1"/>
    <property type="molecule type" value="Genomic_DNA"/>
</dbReference>
<protein>
    <submittedName>
        <fullName evidence="2">Uncharacterized protein</fullName>
    </submittedName>
</protein>
<feature type="compositionally biased region" description="Polar residues" evidence="1">
    <location>
        <begin position="408"/>
        <end position="424"/>
    </location>
</feature>
<proteinExistence type="predicted"/>
<gene>
    <name evidence="2" type="ORF">PR048_004780</name>
</gene>
<reference evidence="2 3" key="1">
    <citation type="submission" date="2023-02" db="EMBL/GenBank/DDBJ databases">
        <title>LHISI_Scaffold_Assembly.</title>
        <authorList>
            <person name="Stuart O.P."/>
            <person name="Cleave R."/>
            <person name="Magrath M.J.L."/>
            <person name="Mikheyev A.S."/>
        </authorList>
    </citation>
    <scope>NUCLEOTIDE SEQUENCE [LARGE SCALE GENOMIC DNA]</scope>
    <source>
        <strain evidence="2">Daus_M_001</strain>
        <tissue evidence="2">Leg muscle</tissue>
    </source>
</reference>
<feature type="region of interest" description="Disordered" evidence="1">
    <location>
        <begin position="405"/>
        <end position="427"/>
    </location>
</feature>
<accession>A0ABQ9I6D7</accession>
<comment type="caution">
    <text evidence="2">The sequence shown here is derived from an EMBL/GenBank/DDBJ whole genome shotgun (WGS) entry which is preliminary data.</text>
</comment>
<dbReference type="Proteomes" id="UP001159363">
    <property type="component" value="Chromosome 2"/>
</dbReference>
<evidence type="ECO:0000313" key="3">
    <source>
        <dbReference type="Proteomes" id="UP001159363"/>
    </source>
</evidence>
<name>A0ABQ9I6D7_9NEOP</name>
<organism evidence="2 3">
    <name type="scientific">Dryococelus australis</name>
    <dbReference type="NCBI Taxonomy" id="614101"/>
    <lineage>
        <taxon>Eukaryota</taxon>
        <taxon>Metazoa</taxon>
        <taxon>Ecdysozoa</taxon>
        <taxon>Arthropoda</taxon>
        <taxon>Hexapoda</taxon>
        <taxon>Insecta</taxon>
        <taxon>Pterygota</taxon>
        <taxon>Neoptera</taxon>
        <taxon>Polyneoptera</taxon>
        <taxon>Phasmatodea</taxon>
        <taxon>Verophasmatodea</taxon>
        <taxon>Anareolatae</taxon>
        <taxon>Phasmatidae</taxon>
        <taxon>Eurycanthinae</taxon>
        <taxon>Dryococelus</taxon>
    </lineage>
</organism>
<feature type="region of interest" description="Disordered" evidence="1">
    <location>
        <begin position="521"/>
        <end position="544"/>
    </location>
</feature>
<keyword evidence="3" id="KW-1185">Reference proteome</keyword>